<feature type="transmembrane region" description="Helical" evidence="7">
    <location>
        <begin position="40"/>
        <end position="58"/>
    </location>
</feature>
<feature type="transmembrane region" description="Helical" evidence="7">
    <location>
        <begin position="106"/>
        <end position="126"/>
    </location>
</feature>
<dbReference type="PANTHER" id="PTHR34229:SF1">
    <property type="entry name" value="METAL TRANSPORT PROTEIN HI_1621-RELATED"/>
    <property type="match status" value="1"/>
</dbReference>
<keyword evidence="4 7" id="KW-0812">Transmembrane</keyword>
<gene>
    <name evidence="8" type="ORF">SAMN06265353_1656</name>
</gene>
<keyword evidence="2" id="KW-0813">Transport</keyword>
<proteinExistence type="predicted"/>
<evidence type="ECO:0000256" key="3">
    <source>
        <dbReference type="ARBA" id="ARBA00022475"/>
    </source>
</evidence>
<dbReference type="GO" id="GO:0000041">
    <property type="term" value="P:transition metal ion transport"/>
    <property type="evidence" value="ECO:0007669"/>
    <property type="project" value="InterPro"/>
</dbReference>
<keyword evidence="6 7" id="KW-0472">Membrane</keyword>
<dbReference type="Pfam" id="PF01891">
    <property type="entry name" value="CbiM"/>
    <property type="match status" value="1"/>
</dbReference>
<feature type="transmembrane region" description="Helical" evidence="7">
    <location>
        <begin position="138"/>
        <end position="160"/>
    </location>
</feature>
<dbReference type="OrthoDB" id="5395048at2"/>
<dbReference type="Proteomes" id="UP000218627">
    <property type="component" value="Unassembled WGS sequence"/>
</dbReference>
<dbReference type="InterPro" id="IPR002751">
    <property type="entry name" value="CbiM/NikMN"/>
</dbReference>
<feature type="transmembrane region" description="Helical" evidence="7">
    <location>
        <begin position="78"/>
        <end position="99"/>
    </location>
</feature>
<dbReference type="GO" id="GO:0005886">
    <property type="term" value="C:plasma membrane"/>
    <property type="evidence" value="ECO:0007669"/>
    <property type="project" value="UniProtKB-SubCell"/>
</dbReference>
<evidence type="ECO:0000313" key="8">
    <source>
        <dbReference type="EMBL" id="SNZ16614.1"/>
    </source>
</evidence>
<dbReference type="AlphaFoldDB" id="A0A285P4F3"/>
<protein>
    <submittedName>
        <fullName evidence="8">Cobalt/nickel transport system permease protein</fullName>
    </submittedName>
</protein>
<dbReference type="RefSeq" id="WP_096603344.1">
    <property type="nucleotide sequence ID" value="NZ_OBEN01000013.1"/>
</dbReference>
<evidence type="ECO:0000256" key="1">
    <source>
        <dbReference type="ARBA" id="ARBA00004651"/>
    </source>
</evidence>
<name>A0A285P4F3_9AQUI</name>
<feature type="transmembrane region" description="Helical" evidence="7">
    <location>
        <begin position="12"/>
        <end position="28"/>
    </location>
</feature>
<feature type="transmembrane region" description="Helical" evidence="7">
    <location>
        <begin position="172"/>
        <end position="192"/>
    </location>
</feature>
<evidence type="ECO:0000256" key="4">
    <source>
        <dbReference type="ARBA" id="ARBA00022692"/>
    </source>
</evidence>
<sequence length="215" mass="23755">MHIPDGFVAPQVYVPAYFLDGIFLIYAFRRFKKVMEERMIPYIASLSLFSFILMSIAVPLPGGTSVHGLGIASLSLLLGPWIAFVCVSLILFLEAVIFGEGGITTFPINSIAMGFLGSFFAFYTYTIVKKFLSDKVSLFLAGFFSTLVSAFFIALLLGIHPYIFKDASGKPLYFPYGFSIVMPALLLPHLIVGTGEGLLTYLVVRLLRGRISHER</sequence>
<dbReference type="EMBL" id="OBEN01000013">
    <property type="protein sequence ID" value="SNZ16614.1"/>
    <property type="molecule type" value="Genomic_DNA"/>
</dbReference>
<evidence type="ECO:0000256" key="6">
    <source>
        <dbReference type="ARBA" id="ARBA00023136"/>
    </source>
</evidence>
<comment type="subcellular location">
    <subcellularLocation>
        <location evidence="1">Cell membrane</location>
        <topology evidence="1">Multi-pass membrane protein</topology>
    </subcellularLocation>
</comment>
<dbReference type="PANTHER" id="PTHR34229">
    <property type="entry name" value="METAL TRANSPORT PROTEIN HI_1621-RELATED"/>
    <property type="match status" value="1"/>
</dbReference>
<keyword evidence="5 7" id="KW-1133">Transmembrane helix</keyword>
<evidence type="ECO:0000256" key="7">
    <source>
        <dbReference type="SAM" id="Phobius"/>
    </source>
</evidence>
<reference evidence="9" key="1">
    <citation type="submission" date="2017-09" db="EMBL/GenBank/DDBJ databases">
        <authorList>
            <person name="Varghese N."/>
            <person name="Submissions S."/>
        </authorList>
    </citation>
    <scope>NUCLEOTIDE SEQUENCE [LARGE SCALE GENOMIC DNA]</scope>
    <source>
        <strain evidence="9">DSM 2913</strain>
    </source>
</reference>
<evidence type="ECO:0000313" key="9">
    <source>
        <dbReference type="Proteomes" id="UP000218627"/>
    </source>
</evidence>
<evidence type="ECO:0000256" key="2">
    <source>
        <dbReference type="ARBA" id="ARBA00022448"/>
    </source>
</evidence>
<keyword evidence="9" id="KW-1185">Reference proteome</keyword>
<keyword evidence="3" id="KW-1003">Cell membrane</keyword>
<accession>A0A285P4F3</accession>
<organism evidence="8 9">
    <name type="scientific">Hydrogenobacter hydrogenophilus</name>
    <dbReference type="NCBI Taxonomy" id="35835"/>
    <lineage>
        <taxon>Bacteria</taxon>
        <taxon>Pseudomonadati</taxon>
        <taxon>Aquificota</taxon>
        <taxon>Aquificia</taxon>
        <taxon>Aquificales</taxon>
        <taxon>Aquificaceae</taxon>
        <taxon>Hydrogenobacter</taxon>
    </lineage>
</organism>
<dbReference type="Gene3D" id="1.10.1760.20">
    <property type="match status" value="1"/>
</dbReference>
<evidence type="ECO:0000256" key="5">
    <source>
        <dbReference type="ARBA" id="ARBA00022989"/>
    </source>
</evidence>